<organism evidence="2 3">
    <name type="scientific">Thioploca ingrica</name>
    <dbReference type="NCBI Taxonomy" id="40754"/>
    <lineage>
        <taxon>Bacteria</taxon>
        <taxon>Pseudomonadati</taxon>
        <taxon>Pseudomonadota</taxon>
        <taxon>Gammaproteobacteria</taxon>
        <taxon>Thiotrichales</taxon>
        <taxon>Thiotrichaceae</taxon>
        <taxon>Thioploca</taxon>
    </lineage>
</organism>
<feature type="region of interest" description="Disordered" evidence="1">
    <location>
        <begin position="137"/>
        <end position="158"/>
    </location>
</feature>
<sequence length="363" mass="38474">MAINEGARKDGKFMVVCIAPDVCLTPPVPVPVPYQIVAFLDNSMNVSPNVRFTCKPALMMKSRGIQVIGDEAGSAGGVKSGVNVNHCRPVEGTHSTTVRVNGEYVLYHDGYMYMNCAGPEGAYNTLGKIVYLGPSSSASVSPDGETPSADPPVTPETPQEKEFLNNLGQSLTSPQGFIGLLQQGQQLAQMDWKNPGAVLGTFGGMAGLVGLDPLAKAASLGAQGYQLTKMEAIMGAAAGLAGQFLGGGMVQMAGTVSGMSSTLLQTGQNDSQLTALSKNIWKPSIAVIDTEMIPMMRETDPKIMPETEAEKWTSLSKTICRIGNLNFDPDLPKFLPIDEKGQIVGQIGFEFSPETLIEKQLAK</sequence>
<accession>A0A090BVX0</accession>
<evidence type="ECO:0000313" key="3">
    <source>
        <dbReference type="Proteomes" id="UP000031623"/>
    </source>
</evidence>
<keyword evidence="3" id="KW-1185">Reference proteome</keyword>
<name>A0A090BVX0_9GAMM</name>
<proteinExistence type="predicted"/>
<evidence type="ECO:0000256" key="1">
    <source>
        <dbReference type="SAM" id="MobiDB-lite"/>
    </source>
</evidence>
<dbReference type="STRING" id="40754.THII_3294"/>
<dbReference type="Proteomes" id="UP000031623">
    <property type="component" value="Chromosome"/>
</dbReference>
<dbReference type="OrthoDB" id="8852350at2"/>
<gene>
    <name evidence="2" type="ORF">THII_3294</name>
</gene>
<dbReference type="Pfam" id="PF13665">
    <property type="entry name" value="Tox-PAAR-like"/>
    <property type="match status" value="1"/>
</dbReference>
<dbReference type="HOGENOM" id="CLU_762767_0_0_6"/>
<dbReference type="EMBL" id="AP014633">
    <property type="protein sequence ID" value="BAP57591.1"/>
    <property type="molecule type" value="Genomic_DNA"/>
</dbReference>
<evidence type="ECO:0000313" key="2">
    <source>
        <dbReference type="EMBL" id="BAP57591.1"/>
    </source>
</evidence>
<protein>
    <submittedName>
        <fullName evidence="2">Uncharacterized protein</fullName>
    </submittedName>
</protein>
<reference evidence="2 3" key="1">
    <citation type="journal article" date="2014" name="ISME J.">
        <title>Ecophysiology of Thioploca ingrica as revealed by the complete genome sequence supplemented with proteomic evidence.</title>
        <authorList>
            <person name="Kojima H."/>
            <person name="Ogura Y."/>
            <person name="Yamamoto N."/>
            <person name="Togashi T."/>
            <person name="Mori H."/>
            <person name="Watanabe T."/>
            <person name="Nemoto F."/>
            <person name="Kurokawa K."/>
            <person name="Hayashi T."/>
            <person name="Fukui M."/>
        </authorList>
    </citation>
    <scope>NUCLEOTIDE SEQUENCE [LARGE SCALE GENOMIC DNA]</scope>
</reference>
<dbReference type="AlphaFoldDB" id="A0A090BVX0"/>
<dbReference type="KEGG" id="tig:THII_3294"/>